<proteinExistence type="predicted"/>
<dbReference type="Pfam" id="PF01569">
    <property type="entry name" value="PAP2"/>
    <property type="match status" value="1"/>
</dbReference>
<evidence type="ECO:0000256" key="1">
    <source>
        <dbReference type="SAM" id="MobiDB-lite"/>
    </source>
</evidence>
<dbReference type="AlphaFoldDB" id="A0A3S9I8P4"/>
<dbReference type="Gene3D" id="1.20.144.10">
    <property type="entry name" value="Phosphatidic acid phosphatase type 2/haloperoxidase"/>
    <property type="match status" value="1"/>
</dbReference>
<feature type="transmembrane region" description="Helical" evidence="2">
    <location>
        <begin position="225"/>
        <end position="245"/>
    </location>
</feature>
<dbReference type="CDD" id="cd03392">
    <property type="entry name" value="PAP2_like_2"/>
    <property type="match status" value="1"/>
</dbReference>
<keyword evidence="5" id="KW-1185">Reference proteome</keyword>
<feature type="transmembrane region" description="Helical" evidence="2">
    <location>
        <begin position="153"/>
        <end position="172"/>
    </location>
</feature>
<feature type="transmembrane region" description="Helical" evidence="2">
    <location>
        <begin position="75"/>
        <end position="95"/>
    </location>
</feature>
<feature type="transmembrane region" description="Helical" evidence="2">
    <location>
        <begin position="251"/>
        <end position="269"/>
    </location>
</feature>
<organism evidence="4 5">
    <name type="scientific">Streptomyces aquilus</name>
    <dbReference type="NCBI Taxonomy" id="2548456"/>
    <lineage>
        <taxon>Bacteria</taxon>
        <taxon>Bacillati</taxon>
        <taxon>Actinomycetota</taxon>
        <taxon>Actinomycetes</taxon>
        <taxon>Kitasatosporales</taxon>
        <taxon>Streptomycetaceae</taxon>
        <taxon>Streptomyces</taxon>
    </lineage>
</organism>
<feature type="domain" description="Phosphatidic acid phosphatase type 2/haloperoxidase" evidence="3">
    <location>
        <begin position="192"/>
        <end position="272"/>
    </location>
</feature>
<keyword evidence="2" id="KW-0472">Membrane</keyword>
<accession>A0A3S9I8P4</accession>
<feature type="region of interest" description="Disordered" evidence="1">
    <location>
        <begin position="1"/>
        <end position="68"/>
    </location>
</feature>
<feature type="transmembrane region" description="Helical" evidence="2">
    <location>
        <begin position="120"/>
        <end position="141"/>
    </location>
</feature>
<dbReference type="InterPro" id="IPR036938">
    <property type="entry name" value="PAP2/HPO_sf"/>
</dbReference>
<evidence type="ECO:0000256" key="2">
    <source>
        <dbReference type="SAM" id="Phobius"/>
    </source>
</evidence>
<evidence type="ECO:0000259" key="3">
    <source>
        <dbReference type="Pfam" id="PF01569"/>
    </source>
</evidence>
<dbReference type="KEGG" id="saqu:EJC51_34520"/>
<dbReference type="EMBL" id="CP034463">
    <property type="protein sequence ID" value="AZP20741.1"/>
    <property type="molecule type" value="Genomic_DNA"/>
</dbReference>
<name>A0A3S9I8P4_9ACTN</name>
<keyword evidence="2" id="KW-1133">Transmembrane helix</keyword>
<evidence type="ECO:0000313" key="4">
    <source>
        <dbReference type="EMBL" id="AZP20741.1"/>
    </source>
</evidence>
<evidence type="ECO:0000313" key="5">
    <source>
        <dbReference type="Proteomes" id="UP000280197"/>
    </source>
</evidence>
<gene>
    <name evidence="4" type="ORF">EJC51_34520</name>
</gene>
<sequence>MRDTPRPQGTVGDIRPGPPQLRPGRALAHTTGASGFGSPHRSDGHAPQTPRGARRSGPDGRPGTTPPVPGRPTSFFLLLLGLPALLLALITWQVVADGPLLRLDERVSRALLHPDRASELLADLGNIQVAVPILAVVLVYVALRARRTGTDRWWVPATAGAVLMALVPALIVPLKELTARHGTPVMPPGPGYFPSGHTATAAVAYGSATLLLLPWLRTAWARRALVALCALAVLGVSFGLVRRGYHWPLDVVASWFLCAVLLGSLWLFLNRRPRSSPSAEHS</sequence>
<reference evidence="4 5" key="1">
    <citation type="submission" date="2018-12" db="EMBL/GenBank/DDBJ databases">
        <authorList>
            <person name="Li K."/>
        </authorList>
    </citation>
    <scope>NUCLEOTIDE SEQUENCE [LARGE SCALE GENOMIC DNA]</scope>
    <source>
        <strain evidence="5">CR22</strain>
    </source>
</reference>
<keyword evidence="2" id="KW-0812">Transmembrane</keyword>
<dbReference type="Proteomes" id="UP000280197">
    <property type="component" value="Chromosome"/>
</dbReference>
<dbReference type="SUPFAM" id="SSF48317">
    <property type="entry name" value="Acid phosphatase/Vanadium-dependent haloperoxidase"/>
    <property type="match status" value="1"/>
</dbReference>
<feature type="transmembrane region" description="Helical" evidence="2">
    <location>
        <begin position="192"/>
        <end position="213"/>
    </location>
</feature>
<dbReference type="InterPro" id="IPR000326">
    <property type="entry name" value="PAP2/HPO"/>
</dbReference>
<protein>
    <submittedName>
        <fullName evidence="4">Phosphatase PAP2 family protein</fullName>
    </submittedName>
</protein>